<reference evidence="1 2" key="1">
    <citation type="journal article" date="2019" name="Nat. Ecol. Evol.">
        <title>Megaphylogeny resolves global patterns of mushroom evolution.</title>
        <authorList>
            <person name="Varga T."/>
            <person name="Krizsan K."/>
            <person name="Foldi C."/>
            <person name="Dima B."/>
            <person name="Sanchez-Garcia M."/>
            <person name="Sanchez-Ramirez S."/>
            <person name="Szollosi G.J."/>
            <person name="Szarkandi J.G."/>
            <person name="Papp V."/>
            <person name="Albert L."/>
            <person name="Andreopoulos W."/>
            <person name="Angelini C."/>
            <person name="Antonin V."/>
            <person name="Barry K.W."/>
            <person name="Bougher N.L."/>
            <person name="Buchanan P."/>
            <person name="Buyck B."/>
            <person name="Bense V."/>
            <person name="Catcheside P."/>
            <person name="Chovatia M."/>
            <person name="Cooper J."/>
            <person name="Damon W."/>
            <person name="Desjardin D."/>
            <person name="Finy P."/>
            <person name="Geml J."/>
            <person name="Haridas S."/>
            <person name="Hughes K."/>
            <person name="Justo A."/>
            <person name="Karasinski D."/>
            <person name="Kautmanova I."/>
            <person name="Kiss B."/>
            <person name="Kocsube S."/>
            <person name="Kotiranta H."/>
            <person name="LaButti K.M."/>
            <person name="Lechner B.E."/>
            <person name="Liimatainen K."/>
            <person name="Lipzen A."/>
            <person name="Lukacs Z."/>
            <person name="Mihaltcheva S."/>
            <person name="Morgado L.N."/>
            <person name="Niskanen T."/>
            <person name="Noordeloos M.E."/>
            <person name="Ohm R.A."/>
            <person name="Ortiz-Santana B."/>
            <person name="Ovrebo C."/>
            <person name="Racz N."/>
            <person name="Riley R."/>
            <person name="Savchenko A."/>
            <person name="Shiryaev A."/>
            <person name="Soop K."/>
            <person name="Spirin V."/>
            <person name="Szebenyi C."/>
            <person name="Tomsovsky M."/>
            <person name="Tulloss R.E."/>
            <person name="Uehling J."/>
            <person name="Grigoriev I.V."/>
            <person name="Vagvolgyi C."/>
            <person name="Papp T."/>
            <person name="Martin F.M."/>
            <person name="Miettinen O."/>
            <person name="Hibbett D.S."/>
            <person name="Nagy L.G."/>
        </authorList>
    </citation>
    <scope>NUCLEOTIDE SEQUENCE [LARGE SCALE GENOMIC DNA]</scope>
    <source>
        <strain evidence="1 2">CBS 309.79</strain>
    </source>
</reference>
<dbReference type="AlphaFoldDB" id="A0A5C3R2T4"/>
<organism evidence="1 2">
    <name type="scientific">Pterulicium gracile</name>
    <dbReference type="NCBI Taxonomy" id="1884261"/>
    <lineage>
        <taxon>Eukaryota</taxon>
        <taxon>Fungi</taxon>
        <taxon>Dikarya</taxon>
        <taxon>Basidiomycota</taxon>
        <taxon>Agaricomycotina</taxon>
        <taxon>Agaricomycetes</taxon>
        <taxon>Agaricomycetidae</taxon>
        <taxon>Agaricales</taxon>
        <taxon>Pleurotineae</taxon>
        <taxon>Pterulaceae</taxon>
        <taxon>Pterulicium</taxon>
    </lineage>
</organism>
<keyword evidence="2" id="KW-1185">Reference proteome</keyword>
<dbReference type="Proteomes" id="UP000305067">
    <property type="component" value="Unassembled WGS sequence"/>
</dbReference>
<name>A0A5C3R2T4_9AGAR</name>
<protein>
    <submittedName>
        <fullName evidence="1">Uncharacterized protein</fullName>
    </submittedName>
</protein>
<gene>
    <name evidence="1" type="ORF">BDV98DRAFT_557071</name>
</gene>
<evidence type="ECO:0000313" key="2">
    <source>
        <dbReference type="Proteomes" id="UP000305067"/>
    </source>
</evidence>
<dbReference type="EMBL" id="ML178814">
    <property type="protein sequence ID" value="TFL06989.1"/>
    <property type="molecule type" value="Genomic_DNA"/>
</dbReference>
<evidence type="ECO:0000313" key="1">
    <source>
        <dbReference type="EMBL" id="TFL06989.1"/>
    </source>
</evidence>
<accession>A0A5C3R2T4</accession>
<proteinExistence type="predicted"/>
<sequence>MATTTNHQLDVQFLVKKSMVAGYQYMSLLAPPAYLAFTLTRYGRSAFSLNRLLRATWVAGAVGTAAGGGIEYARSAYATEDSARTRRIASAYDTSLIRAEDHSTIGSLLFGLLTPALLWKRARAVHLFLGGAGIGSGVGLIAHWTRSATGDRPATVVIPPQVIAPQ</sequence>
<dbReference type="OrthoDB" id="2524788at2759"/>